<dbReference type="OrthoDB" id="9807744at2"/>
<feature type="transmembrane region" description="Helical" evidence="1">
    <location>
        <begin position="339"/>
        <end position="364"/>
    </location>
</feature>
<keyword evidence="4" id="KW-1185">Reference proteome</keyword>
<feature type="transmembrane region" description="Helical" evidence="1">
    <location>
        <begin position="142"/>
        <end position="167"/>
    </location>
</feature>
<proteinExistence type="predicted"/>
<comment type="caution">
    <text evidence="3">The sequence shown here is derived from an EMBL/GenBank/DDBJ whole genome shotgun (WGS) entry which is preliminary data.</text>
</comment>
<dbReference type="PANTHER" id="PTHR30590:SF2">
    <property type="entry name" value="INNER MEMBRANE PROTEIN"/>
    <property type="match status" value="1"/>
</dbReference>
<protein>
    <submittedName>
        <fullName evidence="3">DUF418 domain-containing protein</fullName>
    </submittedName>
</protein>
<evidence type="ECO:0000313" key="4">
    <source>
        <dbReference type="Proteomes" id="UP000275473"/>
    </source>
</evidence>
<accession>A0A3M8P4K3</accession>
<keyword evidence="1" id="KW-1133">Transmembrane helix</keyword>
<sequence length="392" mass="43698">MKLQPVALNERIEAIDLMRGFALLGILLVNMLTFHSPYAYVDPYTWFSGSPNAEVFSFIDIFVQASFYPLFSILFGYGLGMQYLRAQQKNAAFAPLAVRRLAVLLVIGMIHAFLIWYGDILITYAVTGFLLLTMIRIPSAWLLGLAAIIYTVPHTLMLLLLFVAVAVDPNFYTGMQEVQSSLAAYPTGTFAEIFSQRLDDWLYHNNFLNFLVMILTILPFLMVGAAAAKWQLIERTARYKKLWIGLATIPLAAGLALKLTPFLFDANYAFVYVQNIFGGPLLAAGYAAIIALVAQHSGISKLLKPLSKAGRMSLTIYITQSIIATTIFYSYGLGLYGQVSVLSGTVIALGIFAVQLIFAEIWFLKFDQGPLEKIWRKLSYQVNFKKSPNSKP</sequence>
<evidence type="ECO:0000259" key="2">
    <source>
        <dbReference type="Pfam" id="PF04235"/>
    </source>
</evidence>
<feature type="transmembrane region" description="Helical" evidence="1">
    <location>
        <begin position="21"/>
        <end position="41"/>
    </location>
</feature>
<name>A0A3M8P4K3_9BACL</name>
<keyword evidence="1" id="KW-0472">Membrane</keyword>
<dbReference type="Pfam" id="PF04235">
    <property type="entry name" value="DUF418"/>
    <property type="match status" value="1"/>
</dbReference>
<feature type="transmembrane region" description="Helical" evidence="1">
    <location>
        <begin position="314"/>
        <end position="333"/>
    </location>
</feature>
<dbReference type="Proteomes" id="UP000275473">
    <property type="component" value="Unassembled WGS sequence"/>
</dbReference>
<dbReference type="PANTHER" id="PTHR30590">
    <property type="entry name" value="INNER MEMBRANE PROTEIN"/>
    <property type="match status" value="1"/>
</dbReference>
<dbReference type="RefSeq" id="WP_123166659.1">
    <property type="nucleotide sequence ID" value="NZ_RIAX01000022.1"/>
</dbReference>
<dbReference type="AlphaFoldDB" id="A0A3M8P4K3"/>
<feature type="transmembrane region" description="Helical" evidence="1">
    <location>
        <begin position="61"/>
        <end position="79"/>
    </location>
</feature>
<dbReference type="InterPro" id="IPR052529">
    <property type="entry name" value="Bact_Transport_Assoc"/>
</dbReference>
<reference evidence="3 4" key="1">
    <citation type="journal article" date="2018" name="Int. J. Syst. Evol. Microbiol.">
        <title>Planococcus salinus sp. nov., a moderately halophilic bacterium isolated from a saline-alkali soil.</title>
        <authorList>
            <person name="Gan L."/>
        </authorList>
    </citation>
    <scope>NUCLEOTIDE SEQUENCE [LARGE SCALE GENOMIC DNA]</scope>
    <source>
        <strain evidence="3 4">LCB217</strain>
    </source>
</reference>
<keyword evidence="1" id="KW-0812">Transmembrane</keyword>
<gene>
    <name evidence="3" type="ORF">EEX84_16005</name>
</gene>
<feature type="transmembrane region" description="Helical" evidence="1">
    <location>
        <begin position="242"/>
        <end position="264"/>
    </location>
</feature>
<evidence type="ECO:0000313" key="3">
    <source>
        <dbReference type="EMBL" id="RNF38144.1"/>
    </source>
</evidence>
<dbReference type="EMBL" id="RIAX01000022">
    <property type="protein sequence ID" value="RNF38144.1"/>
    <property type="molecule type" value="Genomic_DNA"/>
</dbReference>
<feature type="domain" description="DUF418" evidence="2">
    <location>
        <begin position="228"/>
        <end position="380"/>
    </location>
</feature>
<dbReference type="InterPro" id="IPR007349">
    <property type="entry name" value="DUF418"/>
</dbReference>
<evidence type="ECO:0000256" key="1">
    <source>
        <dbReference type="SAM" id="Phobius"/>
    </source>
</evidence>
<feature type="transmembrane region" description="Helical" evidence="1">
    <location>
        <begin position="207"/>
        <end position="230"/>
    </location>
</feature>
<feature type="transmembrane region" description="Helical" evidence="1">
    <location>
        <begin position="276"/>
        <end position="294"/>
    </location>
</feature>
<organism evidence="3 4">
    <name type="scientific">Planococcus salinus</name>
    <dbReference type="NCBI Taxonomy" id="1848460"/>
    <lineage>
        <taxon>Bacteria</taxon>
        <taxon>Bacillati</taxon>
        <taxon>Bacillota</taxon>
        <taxon>Bacilli</taxon>
        <taxon>Bacillales</taxon>
        <taxon>Caryophanaceae</taxon>
        <taxon>Planococcus</taxon>
    </lineage>
</organism>